<dbReference type="SUPFAM" id="SSF57938">
    <property type="entry name" value="DnaJ/Hsp40 cysteine-rich domain"/>
    <property type="match status" value="1"/>
</dbReference>
<reference evidence="2 3" key="1">
    <citation type="submission" date="2022-07" db="EMBL/GenBank/DDBJ databases">
        <title>Genome-wide signatures of adaptation to extreme environments.</title>
        <authorList>
            <person name="Cho C.H."/>
            <person name="Yoon H.S."/>
        </authorList>
    </citation>
    <scope>NUCLEOTIDE SEQUENCE [LARGE SCALE GENOMIC DNA]</scope>
    <source>
        <strain evidence="2 3">DBV 063 E5</strain>
    </source>
</reference>
<dbReference type="Proteomes" id="UP001301350">
    <property type="component" value="Unassembled WGS sequence"/>
</dbReference>
<dbReference type="AlphaFoldDB" id="A0AAV9IPU9"/>
<gene>
    <name evidence="2" type="ORF">CDCA_CDCA01G0141</name>
</gene>
<protein>
    <submittedName>
        <fullName evidence="2">Uncharacterized protein</fullName>
    </submittedName>
</protein>
<keyword evidence="3" id="KW-1185">Reference proteome</keyword>
<evidence type="ECO:0000313" key="2">
    <source>
        <dbReference type="EMBL" id="KAK4534116.1"/>
    </source>
</evidence>
<organism evidence="2 3">
    <name type="scientific">Cyanidium caldarium</name>
    <name type="common">Red alga</name>
    <dbReference type="NCBI Taxonomy" id="2771"/>
    <lineage>
        <taxon>Eukaryota</taxon>
        <taxon>Rhodophyta</taxon>
        <taxon>Bangiophyceae</taxon>
        <taxon>Cyanidiales</taxon>
        <taxon>Cyanidiaceae</taxon>
        <taxon>Cyanidium</taxon>
    </lineage>
</organism>
<evidence type="ECO:0000256" key="1">
    <source>
        <dbReference type="SAM" id="MobiDB-lite"/>
    </source>
</evidence>
<accession>A0AAV9IPU9</accession>
<proteinExistence type="predicted"/>
<name>A0AAV9IPU9_CYACA</name>
<dbReference type="EMBL" id="JANCYW010000001">
    <property type="protein sequence ID" value="KAK4534116.1"/>
    <property type="molecule type" value="Genomic_DNA"/>
</dbReference>
<dbReference type="InterPro" id="IPR036410">
    <property type="entry name" value="HSP_DnaJ_Cys-rich_dom_sf"/>
</dbReference>
<feature type="compositionally biased region" description="Polar residues" evidence="1">
    <location>
        <begin position="156"/>
        <end position="167"/>
    </location>
</feature>
<sequence>MVSSREARERAGAREMVLETVPVPSSGAVAPDRAEGAVRASRRPAAMFVAGSPPVHGWHSAVAGVNSGNATSWNAVNKSATTTATTATYGTSPFTPCAASPASDTVGRNSLAPVAAGSQGSGFLGRSVGFKVPPRKSSGKAGGQANGDGPTATLEAPSNVTSPSQPRATGPMEWSVTELTARLTSEGMASPTDAMPPRSPALFRHRTDGVLGVSPSGLHERGRLATMPVVLDEPPHSAATAPYSSVSVMSFSAGGTEVTRADHRQVVPFGAFSVDDAHLLELRSRHERLTDLLLATRGSWLHGRLRTGRAMATATAEEQRGRARSDGDEHECRVCGGQRVRRCFDCNGQGRFHRIEVQNRLVGGGVCEVCRGTGMIDCPACMKEEYRRARASAAWNNKPEPATDGAVAADVIRSAPCSLCSSEAQTDVQQTAPTDASLPVAGEVAPALGPHGAVPMTTATKVNVDVPGVHGLVPL</sequence>
<comment type="caution">
    <text evidence="2">The sequence shown here is derived from an EMBL/GenBank/DDBJ whole genome shotgun (WGS) entry which is preliminary data.</text>
</comment>
<evidence type="ECO:0000313" key="3">
    <source>
        <dbReference type="Proteomes" id="UP001301350"/>
    </source>
</evidence>
<feature type="region of interest" description="Disordered" evidence="1">
    <location>
        <begin position="116"/>
        <end position="172"/>
    </location>
</feature>